<gene>
    <name evidence="2" type="ORF">HPC62_07410</name>
</gene>
<name>A0A6M8BBX0_9CYAN</name>
<evidence type="ECO:0000313" key="2">
    <source>
        <dbReference type="EMBL" id="QKD84819.1"/>
    </source>
</evidence>
<dbReference type="Pfam" id="PF08486">
    <property type="entry name" value="SpoIID"/>
    <property type="match status" value="1"/>
</dbReference>
<feature type="domain" description="Sporulation stage II protein D amidase enhancer LytB N-terminal" evidence="1">
    <location>
        <begin position="128"/>
        <end position="217"/>
    </location>
</feature>
<dbReference type="NCBIfam" id="TIGR02669">
    <property type="entry name" value="SpoIID_LytB"/>
    <property type="match status" value="1"/>
</dbReference>
<keyword evidence="3" id="KW-1185">Reference proteome</keyword>
<dbReference type="Proteomes" id="UP000505210">
    <property type="component" value="Chromosome"/>
</dbReference>
<accession>A0A6M8BBX0</accession>
<dbReference type="InterPro" id="IPR051922">
    <property type="entry name" value="Bact_Sporulation_Assoc"/>
</dbReference>
<evidence type="ECO:0000313" key="3">
    <source>
        <dbReference type="Proteomes" id="UP000505210"/>
    </source>
</evidence>
<dbReference type="GO" id="GO:0030288">
    <property type="term" value="C:outer membrane-bounded periplasmic space"/>
    <property type="evidence" value="ECO:0007669"/>
    <property type="project" value="TreeGrafter"/>
</dbReference>
<protein>
    <submittedName>
        <fullName evidence="2">SpoIID/LytB domain-containing protein</fullName>
    </submittedName>
</protein>
<organism evidence="2 3">
    <name type="scientific">Thermoleptolyngbya sichuanensis A183</name>
    <dbReference type="NCBI Taxonomy" id="2737172"/>
    <lineage>
        <taxon>Bacteria</taxon>
        <taxon>Bacillati</taxon>
        <taxon>Cyanobacteriota</taxon>
        <taxon>Cyanophyceae</taxon>
        <taxon>Oculatellales</taxon>
        <taxon>Oculatellaceae</taxon>
        <taxon>Thermoleptolyngbya</taxon>
        <taxon>Thermoleptolyngbya sichuanensis</taxon>
    </lineage>
</organism>
<dbReference type="AlphaFoldDB" id="A0A6M8BBX0"/>
<evidence type="ECO:0000259" key="1">
    <source>
        <dbReference type="Pfam" id="PF08486"/>
    </source>
</evidence>
<proteinExistence type="predicted"/>
<dbReference type="InterPro" id="IPR013693">
    <property type="entry name" value="SpoIID/LytB_N"/>
</dbReference>
<dbReference type="GO" id="GO:0030435">
    <property type="term" value="P:sporulation resulting in formation of a cellular spore"/>
    <property type="evidence" value="ECO:0007669"/>
    <property type="project" value="InterPro"/>
</dbReference>
<dbReference type="PANTHER" id="PTHR30032:SF4">
    <property type="entry name" value="AMIDASE ENHANCER"/>
    <property type="match status" value="1"/>
</dbReference>
<dbReference type="EMBL" id="CP053661">
    <property type="protein sequence ID" value="QKD84819.1"/>
    <property type="molecule type" value="Genomic_DNA"/>
</dbReference>
<sequence length="394" mass="43052">MQALVKLGFKLGKRSWWLTAVLWLVAIAPARAELDLRVSIERDVPAVQIGSNTASVLKDGSGRVLGQLPQGTSLIATPDTAGLKINDWQLSAVWLEPQNGGFVYIDNPNDNTRGRYYRGRVLVVPTSSGLTAVNYVDLEEYLYSVVGSEMPASWHLEALKAQAVAARTYALYQRQTSGNTVFDLGNTTRWQAYGGAEKEASSTIAAVRATRGQVLTYNGQLINAVYHSSSGGHTENSEDVWVSPLPYLRGVPDYDQAAPVFQWTETFTAEQMRQRITGVGNILRFELVQASPNQRLRRVRVVGDSGSRELTGDQMRQALNLRSTLFTIQPQAGQVASAQGAAAPLSFQVTGRGFGHGIGMSQYGAFGMASQGSSYRDIVTHYYRGAILSRIRVQ</sequence>
<dbReference type="InterPro" id="IPR013486">
    <property type="entry name" value="SpoIID/LytB"/>
</dbReference>
<reference evidence="2 3" key="1">
    <citation type="submission" date="2020-05" db="EMBL/GenBank/DDBJ databases">
        <title>Complete genome sequence of of a novel Thermoleptolyngbya strain isolated from hot springs of Ganzi, Sichuan China.</title>
        <authorList>
            <person name="Tang J."/>
            <person name="Daroch M."/>
            <person name="Li L."/>
            <person name="Waleron K."/>
            <person name="Waleron M."/>
            <person name="Waleron M."/>
        </authorList>
    </citation>
    <scope>NUCLEOTIDE SEQUENCE [LARGE SCALE GENOMIC DNA]</scope>
    <source>
        <strain evidence="2 3">PKUAC-SCTA183</strain>
    </source>
</reference>
<dbReference type="KEGG" id="theu:HPC62_07410"/>
<dbReference type="PANTHER" id="PTHR30032">
    <property type="entry name" value="N-ACETYLMURAMOYL-L-ALANINE AMIDASE-RELATED"/>
    <property type="match status" value="1"/>
</dbReference>